<protein>
    <submittedName>
        <fullName evidence="1">Uncharacterized protein</fullName>
    </submittedName>
</protein>
<dbReference type="Proteomes" id="UP001497535">
    <property type="component" value="Unassembled WGS sequence"/>
</dbReference>
<keyword evidence="2" id="KW-1185">Reference proteome</keyword>
<accession>A0ACB0XXX8</accession>
<name>A0ACB0XXX8_MELEN</name>
<evidence type="ECO:0000313" key="2">
    <source>
        <dbReference type="Proteomes" id="UP001497535"/>
    </source>
</evidence>
<organism evidence="1 2">
    <name type="scientific">Meloidogyne enterolobii</name>
    <name type="common">Root-knot nematode worm</name>
    <name type="synonym">Meloidogyne mayaguensis</name>
    <dbReference type="NCBI Taxonomy" id="390850"/>
    <lineage>
        <taxon>Eukaryota</taxon>
        <taxon>Metazoa</taxon>
        <taxon>Ecdysozoa</taxon>
        <taxon>Nematoda</taxon>
        <taxon>Chromadorea</taxon>
        <taxon>Rhabditida</taxon>
        <taxon>Tylenchina</taxon>
        <taxon>Tylenchomorpha</taxon>
        <taxon>Tylenchoidea</taxon>
        <taxon>Meloidogynidae</taxon>
        <taxon>Meloidogyninae</taxon>
        <taxon>Meloidogyne</taxon>
    </lineage>
</organism>
<gene>
    <name evidence="1" type="ORF">MENTE1834_LOCUS4856</name>
</gene>
<dbReference type="EMBL" id="CAVMJV010000004">
    <property type="protein sequence ID" value="CAK5022268.1"/>
    <property type="molecule type" value="Genomic_DNA"/>
</dbReference>
<sequence>MESTLNSLLNANSSVLPAYVELAKASAMNRHWETMAEICQKAALIQSDCLPILLLDFIYSYLILGDIQGEQILAEFVDAMLLTEASNQSLFLRIGSLLASIALDRRNITTQAKRLVDAALGIRQNSQALLLKSSLSLAEGDIRQASQLALRAVESGSNIENEKGLNNEDNQNGERAVLTMIRCQLAEQQNDKQLKEINQQLEFLQQTHSDVKEQSLFHFLLALLAKRENKPDEQVFSHLNIAVDVHFAYNQVNNFYFDFIIYLQYTIFSEENLISLNPSILVEIAELILKSADSVGIPAIRVADRILSIVHQNCPGKQFFI</sequence>
<proteinExistence type="predicted"/>
<evidence type="ECO:0000313" key="1">
    <source>
        <dbReference type="EMBL" id="CAK5022268.1"/>
    </source>
</evidence>
<comment type="caution">
    <text evidence="1">The sequence shown here is derived from an EMBL/GenBank/DDBJ whole genome shotgun (WGS) entry which is preliminary data.</text>
</comment>
<reference evidence="1" key="1">
    <citation type="submission" date="2023-11" db="EMBL/GenBank/DDBJ databases">
        <authorList>
            <person name="Poullet M."/>
        </authorList>
    </citation>
    <scope>NUCLEOTIDE SEQUENCE</scope>
    <source>
        <strain evidence="1">E1834</strain>
    </source>
</reference>